<dbReference type="Proteomes" id="UP000306196">
    <property type="component" value="Unassembled WGS sequence"/>
</dbReference>
<dbReference type="SUPFAM" id="SSF53335">
    <property type="entry name" value="S-adenosyl-L-methionine-dependent methyltransferases"/>
    <property type="match status" value="1"/>
</dbReference>
<evidence type="ECO:0000313" key="3">
    <source>
        <dbReference type="Proteomes" id="UP000306196"/>
    </source>
</evidence>
<dbReference type="PANTHER" id="PTHR36973:SF4">
    <property type="entry name" value="NODULATION PROTEIN"/>
    <property type="match status" value="1"/>
</dbReference>
<dbReference type="Gene3D" id="3.40.50.150">
    <property type="entry name" value="Vaccinia Virus protein VP39"/>
    <property type="match status" value="1"/>
</dbReference>
<evidence type="ECO:0000313" key="2">
    <source>
        <dbReference type="EMBL" id="TLD69259.1"/>
    </source>
</evidence>
<dbReference type="Pfam" id="PF05050">
    <property type="entry name" value="Methyltransf_21"/>
    <property type="match status" value="1"/>
</dbReference>
<dbReference type="RefSeq" id="WP_138087674.1">
    <property type="nucleotide sequence ID" value="NZ_VAUV01000014.1"/>
</dbReference>
<dbReference type="AlphaFoldDB" id="A0A5R8KCF3"/>
<dbReference type="InterPro" id="IPR029063">
    <property type="entry name" value="SAM-dependent_MTases_sf"/>
</dbReference>
<accession>A0A5R8KCF3</accession>
<reference evidence="2 3" key="1">
    <citation type="submission" date="2019-05" db="EMBL/GenBank/DDBJ databases">
        <title>Verrucobacter flavum gen. nov., sp. nov. a new member of the family Verrucomicrobiaceae.</title>
        <authorList>
            <person name="Szuroczki S."/>
            <person name="Abbaszade G."/>
            <person name="Szabo A."/>
            <person name="Felfoldi T."/>
            <person name="Schumann P."/>
            <person name="Boka K."/>
            <person name="Keki Z."/>
            <person name="Toumi M."/>
            <person name="Toth E."/>
        </authorList>
    </citation>
    <scope>NUCLEOTIDE SEQUENCE [LARGE SCALE GENOMIC DNA]</scope>
    <source>
        <strain evidence="2 3">MG-N-17</strain>
    </source>
</reference>
<sequence length="235" mass="26631">MQMSLNFLRSLFGQLKKMMSKDQDKFLKNVTGVIHIGANTGQERLHYNTLGLDVIWVEPIPDVFEQLTKNISGLKKQVAYQYLLSDINGASYVLNIASNGGMSSSILNLKQHREIWPTVDYVSAITLTSITLNQLVTTEKIDLSRYQALVLDVQGAELLILKGGGGLLKKFRYIKLEVADFESYEKCCTVDEVSHFLKTQGFEECSRKRFAERKAGGSYFDVVYRNKEKPDQVPF</sequence>
<dbReference type="GO" id="GO:0032259">
    <property type="term" value="P:methylation"/>
    <property type="evidence" value="ECO:0007669"/>
    <property type="project" value="UniProtKB-KW"/>
</dbReference>
<dbReference type="NCBIfam" id="TIGR01444">
    <property type="entry name" value="fkbM_fam"/>
    <property type="match status" value="1"/>
</dbReference>
<comment type="caution">
    <text evidence="2">The sequence shown here is derived from an EMBL/GenBank/DDBJ whole genome shotgun (WGS) entry which is preliminary data.</text>
</comment>
<organism evidence="2 3">
    <name type="scientific">Phragmitibacter flavus</name>
    <dbReference type="NCBI Taxonomy" id="2576071"/>
    <lineage>
        <taxon>Bacteria</taxon>
        <taxon>Pseudomonadati</taxon>
        <taxon>Verrucomicrobiota</taxon>
        <taxon>Verrucomicrobiia</taxon>
        <taxon>Verrucomicrobiales</taxon>
        <taxon>Verrucomicrobiaceae</taxon>
        <taxon>Phragmitibacter</taxon>
    </lineage>
</organism>
<name>A0A5R8KCF3_9BACT</name>
<dbReference type="InterPro" id="IPR006342">
    <property type="entry name" value="FkbM_mtfrase"/>
</dbReference>
<protein>
    <submittedName>
        <fullName evidence="2">FkbM family methyltransferase</fullName>
    </submittedName>
</protein>
<dbReference type="OrthoDB" id="4104638at2"/>
<dbReference type="EMBL" id="VAUV01000014">
    <property type="protein sequence ID" value="TLD69259.1"/>
    <property type="molecule type" value="Genomic_DNA"/>
</dbReference>
<proteinExistence type="predicted"/>
<dbReference type="GO" id="GO:0008171">
    <property type="term" value="F:O-methyltransferase activity"/>
    <property type="evidence" value="ECO:0007669"/>
    <property type="project" value="TreeGrafter"/>
</dbReference>
<gene>
    <name evidence="2" type="ORF">FEM03_17970</name>
</gene>
<keyword evidence="2" id="KW-0808">Transferase</keyword>
<keyword evidence="2" id="KW-0489">Methyltransferase</keyword>
<dbReference type="PANTHER" id="PTHR36973">
    <property type="entry name" value="SLL1456 PROTEIN-RELATED"/>
    <property type="match status" value="1"/>
</dbReference>
<dbReference type="InterPro" id="IPR053188">
    <property type="entry name" value="FkbM_Methyltransferase"/>
</dbReference>
<feature type="domain" description="Methyltransferase FkbM" evidence="1">
    <location>
        <begin position="35"/>
        <end position="203"/>
    </location>
</feature>
<evidence type="ECO:0000259" key="1">
    <source>
        <dbReference type="Pfam" id="PF05050"/>
    </source>
</evidence>
<keyword evidence="3" id="KW-1185">Reference proteome</keyword>